<evidence type="ECO:0000313" key="3">
    <source>
        <dbReference type="Proteomes" id="UP000245697"/>
    </source>
</evidence>
<accession>A0A316FSB2</accession>
<dbReference type="Proteomes" id="UP000245697">
    <property type="component" value="Unassembled WGS sequence"/>
</dbReference>
<dbReference type="AlphaFoldDB" id="A0A316FSB2"/>
<evidence type="ECO:0000313" key="2">
    <source>
        <dbReference type="EMBL" id="PWK51082.1"/>
    </source>
</evidence>
<name>A0A316FSB2_9ACTN</name>
<evidence type="ECO:0000256" key="1">
    <source>
        <dbReference type="SAM" id="MobiDB-lite"/>
    </source>
</evidence>
<keyword evidence="3" id="KW-1185">Reference proteome</keyword>
<comment type="caution">
    <text evidence="2">The sequence shown here is derived from an EMBL/GenBank/DDBJ whole genome shotgun (WGS) entry which is preliminary data.</text>
</comment>
<reference evidence="2 3" key="1">
    <citation type="submission" date="2018-05" db="EMBL/GenBank/DDBJ databases">
        <title>Genomic Encyclopedia of Archaeal and Bacterial Type Strains, Phase II (KMG-II): from individual species to whole genera.</title>
        <authorList>
            <person name="Goeker M."/>
        </authorList>
    </citation>
    <scope>NUCLEOTIDE SEQUENCE [LARGE SCALE GENOMIC DNA]</scope>
    <source>
        <strain evidence="2 3">DSM 45184</strain>
    </source>
</reference>
<organism evidence="2 3">
    <name type="scientific">Actinoplanes xinjiangensis</name>
    <dbReference type="NCBI Taxonomy" id="512350"/>
    <lineage>
        <taxon>Bacteria</taxon>
        <taxon>Bacillati</taxon>
        <taxon>Actinomycetota</taxon>
        <taxon>Actinomycetes</taxon>
        <taxon>Micromonosporales</taxon>
        <taxon>Micromonosporaceae</taxon>
        <taxon>Actinoplanes</taxon>
    </lineage>
</organism>
<protein>
    <submittedName>
        <fullName evidence="2">Uncharacterized protein</fullName>
    </submittedName>
</protein>
<proteinExistence type="predicted"/>
<dbReference type="EMBL" id="QGGR01000002">
    <property type="protein sequence ID" value="PWK51082.1"/>
    <property type="molecule type" value="Genomic_DNA"/>
</dbReference>
<sequence>MIDGTERNVPEPAGNAAGEGQESMTGRLW</sequence>
<gene>
    <name evidence="2" type="ORF">BC793_102109</name>
</gene>
<feature type="region of interest" description="Disordered" evidence="1">
    <location>
        <begin position="1"/>
        <end position="29"/>
    </location>
</feature>